<reference evidence="2" key="1">
    <citation type="submission" date="2020-07" db="EMBL/GenBank/DDBJ databases">
        <title>Huge and variable diversity of episymbiotic CPR bacteria and DPANN archaea in groundwater ecosystems.</title>
        <authorList>
            <person name="He C.Y."/>
            <person name="Keren R."/>
            <person name="Whittaker M."/>
            <person name="Farag I.F."/>
            <person name="Doudna J."/>
            <person name="Cate J.H.D."/>
            <person name="Banfield J.F."/>
        </authorList>
    </citation>
    <scope>NUCLEOTIDE SEQUENCE</scope>
    <source>
        <strain evidence="2">NC_groundwater_580_Pr5_B-0.1um_64_19</strain>
    </source>
</reference>
<comment type="caution">
    <text evidence="2">The sequence shown here is derived from an EMBL/GenBank/DDBJ whole genome shotgun (WGS) entry which is preliminary data.</text>
</comment>
<feature type="domain" description="BioF2-like acetyltransferase" evidence="1">
    <location>
        <begin position="78"/>
        <end position="211"/>
    </location>
</feature>
<organism evidence="2 3">
    <name type="scientific">Candidatus Korobacter versatilis</name>
    <dbReference type="NCBI Taxonomy" id="658062"/>
    <lineage>
        <taxon>Bacteria</taxon>
        <taxon>Pseudomonadati</taxon>
        <taxon>Acidobacteriota</taxon>
        <taxon>Terriglobia</taxon>
        <taxon>Terriglobales</taxon>
        <taxon>Candidatus Korobacteraceae</taxon>
        <taxon>Candidatus Korobacter</taxon>
    </lineage>
</organism>
<dbReference type="InterPro" id="IPR038740">
    <property type="entry name" value="BioF2-like_GNAT_dom"/>
</dbReference>
<dbReference type="EMBL" id="JACPNR010000004">
    <property type="protein sequence ID" value="MBI2677518.1"/>
    <property type="molecule type" value="Genomic_DNA"/>
</dbReference>
<evidence type="ECO:0000259" key="1">
    <source>
        <dbReference type="Pfam" id="PF13480"/>
    </source>
</evidence>
<proteinExistence type="predicted"/>
<evidence type="ECO:0000313" key="3">
    <source>
        <dbReference type="Proteomes" id="UP000779809"/>
    </source>
</evidence>
<protein>
    <submittedName>
        <fullName evidence="2">GNAT family N-acetyltransferase</fullName>
    </submittedName>
</protein>
<dbReference type="AlphaFoldDB" id="A0A932EPD8"/>
<accession>A0A932EPD8</accession>
<dbReference type="SUPFAM" id="SSF55729">
    <property type="entry name" value="Acyl-CoA N-acyltransferases (Nat)"/>
    <property type="match status" value="1"/>
</dbReference>
<dbReference type="InterPro" id="IPR016181">
    <property type="entry name" value="Acyl_CoA_acyltransferase"/>
</dbReference>
<dbReference type="Pfam" id="PF13480">
    <property type="entry name" value="Acetyltransf_6"/>
    <property type="match status" value="1"/>
</dbReference>
<name>A0A932EPD8_9BACT</name>
<sequence length="242" mass="26604">MGEMLFDYRDVLAAGDRGLISEALAEIGKAGYDLYLPAIRDGGRLDSAHGDLEAWVGASLLRGSDLGPDAFLAKHFKARKQMRRLRAAGADFARYHGDSSALVRWVYARKAEQFACASVDIFSDPLRQRCMVDIARASGSHCDVFTIEFGSATVAALLTFRDKGVRRFYTIWHDVRWDEFSPGIVLLLHACHESLGEGLDVDFLTGEQPHKTRFATGRVQLYRLRAAAARLASATAALPLAA</sequence>
<evidence type="ECO:0000313" key="2">
    <source>
        <dbReference type="EMBL" id="MBI2677518.1"/>
    </source>
</evidence>
<dbReference type="Proteomes" id="UP000779809">
    <property type="component" value="Unassembled WGS sequence"/>
</dbReference>
<gene>
    <name evidence="2" type="ORF">HYX28_01910</name>
</gene>